<dbReference type="GO" id="GO:0016020">
    <property type="term" value="C:membrane"/>
    <property type="evidence" value="ECO:0007669"/>
    <property type="project" value="InterPro"/>
</dbReference>
<dbReference type="PANTHER" id="PTHR46743">
    <property type="entry name" value="TEICHOIC ACIDS EXPORT ATP-BINDING PROTEIN TAGH"/>
    <property type="match status" value="1"/>
</dbReference>
<dbReference type="AlphaFoldDB" id="M5INV9"/>
<evidence type="ECO:0000259" key="5">
    <source>
        <dbReference type="PROSITE" id="PS50893"/>
    </source>
</evidence>
<dbReference type="InterPro" id="IPR003439">
    <property type="entry name" value="ABC_transporter-like_ATP-bd"/>
</dbReference>
<dbReference type="InterPro" id="IPR029439">
    <property type="entry name" value="Wzt_C"/>
</dbReference>
<evidence type="ECO:0000313" key="7">
    <source>
        <dbReference type="Proteomes" id="UP000011939"/>
    </source>
</evidence>
<keyword evidence="3" id="KW-0547">Nucleotide-binding</keyword>
<dbReference type="InterPro" id="IPR015860">
    <property type="entry name" value="ABC_transpr_TagH-like"/>
</dbReference>
<keyword evidence="4" id="KW-0067">ATP-binding</keyword>
<dbReference type="Gene3D" id="2.70.50.60">
    <property type="entry name" value="abc- transporter (atp binding component) like domain"/>
    <property type="match status" value="1"/>
</dbReference>
<dbReference type="InterPro" id="IPR017871">
    <property type="entry name" value="ABC_transporter-like_CS"/>
</dbReference>
<dbReference type="GO" id="GO:0005524">
    <property type="term" value="F:ATP binding"/>
    <property type="evidence" value="ECO:0007669"/>
    <property type="project" value="UniProtKB-KW"/>
</dbReference>
<evidence type="ECO:0000256" key="2">
    <source>
        <dbReference type="ARBA" id="ARBA00022448"/>
    </source>
</evidence>
<dbReference type="InterPro" id="IPR027417">
    <property type="entry name" value="P-loop_NTPase"/>
</dbReference>
<dbReference type="GO" id="GO:0140359">
    <property type="term" value="F:ABC-type transporter activity"/>
    <property type="evidence" value="ECO:0007669"/>
    <property type="project" value="InterPro"/>
</dbReference>
<keyword evidence="2" id="KW-0813">Transport</keyword>
<dbReference type="CDD" id="cd03220">
    <property type="entry name" value="ABC_KpsT_Wzt"/>
    <property type="match status" value="1"/>
</dbReference>
<dbReference type="InterPro" id="IPR003593">
    <property type="entry name" value="AAA+_ATPase"/>
</dbReference>
<dbReference type="Pfam" id="PF14524">
    <property type="entry name" value="Wzt_C"/>
    <property type="match status" value="1"/>
</dbReference>
<gene>
    <name evidence="6" type="ORF">CSUNSWCD_1063</name>
</gene>
<comment type="caution">
    <text evidence="6">The sequence shown here is derived from an EMBL/GenBank/DDBJ whole genome shotgun (WGS) entry which is preliminary data.</text>
</comment>
<dbReference type="STRING" id="1244083.CSUNSWCD_1063"/>
<dbReference type="InterPro" id="IPR050683">
    <property type="entry name" value="Bact_Polysacc_Export_ATP-bd"/>
</dbReference>
<dbReference type="SMART" id="SM00382">
    <property type="entry name" value="AAA"/>
    <property type="match status" value="1"/>
</dbReference>
<dbReference type="SUPFAM" id="SSF52540">
    <property type="entry name" value="P-loop containing nucleoside triphosphate hydrolases"/>
    <property type="match status" value="1"/>
</dbReference>
<proteinExistence type="inferred from homology"/>
<name>M5INV9_9BACT</name>
<dbReference type="EMBL" id="AMZQ01000016">
    <property type="protein sequence ID" value="EKU10266.1"/>
    <property type="molecule type" value="Genomic_DNA"/>
</dbReference>
<dbReference type="PATRIC" id="fig|1244083.3.peg.2309"/>
<dbReference type="eggNOG" id="COG1134">
    <property type="taxonomic scope" value="Bacteria"/>
</dbReference>
<dbReference type="PANTHER" id="PTHR46743:SF2">
    <property type="entry name" value="TEICHOIC ACIDS EXPORT ATP-BINDING PROTEIN TAGH"/>
    <property type="match status" value="1"/>
</dbReference>
<evidence type="ECO:0000256" key="4">
    <source>
        <dbReference type="ARBA" id="ARBA00022840"/>
    </source>
</evidence>
<dbReference type="PROSITE" id="PS50893">
    <property type="entry name" value="ABC_TRANSPORTER_2"/>
    <property type="match status" value="1"/>
</dbReference>
<accession>M5INV9</accession>
<dbReference type="OrthoDB" id="9778870at2"/>
<evidence type="ECO:0000256" key="3">
    <source>
        <dbReference type="ARBA" id="ARBA00022741"/>
    </source>
</evidence>
<dbReference type="PROSITE" id="PS00211">
    <property type="entry name" value="ABC_TRANSPORTER_1"/>
    <property type="match status" value="1"/>
</dbReference>
<feature type="domain" description="ABC transporter" evidence="5">
    <location>
        <begin position="3"/>
        <end position="243"/>
    </location>
</feature>
<dbReference type="CDD" id="cd10147">
    <property type="entry name" value="Wzt_C-like"/>
    <property type="match status" value="1"/>
</dbReference>
<evidence type="ECO:0000256" key="1">
    <source>
        <dbReference type="ARBA" id="ARBA00005417"/>
    </source>
</evidence>
<dbReference type="GO" id="GO:0016887">
    <property type="term" value="F:ATP hydrolysis activity"/>
    <property type="evidence" value="ECO:0007669"/>
    <property type="project" value="InterPro"/>
</dbReference>
<protein>
    <submittedName>
        <fullName evidence="6">ABC transporter-related protein</fullName>
    </submittedName>
</protein>
<organism evidence="6 7">
    <name type="scientific">Campylobacter showae CSUNSWCD</name>
    <dbReference type="NCBI Taxonomy" id="1244083"/>
    <lineage>
        <taxon>Bacteria</taxon>
        <taxon>Pseudomonadati</taxon>
        <taxon>Campylobacterota</taxon>
        <taxon>Epsilonproteobacteria</taxon>
        <taxon>Campylobacterales</taxon>
        <taxon>Campylobacteraceae</taxon>
        <taxon>Campylobacter</taxon>
    </lineage>
</organism>
<evidence type="ECO:0000313" key="6">
    <source>
        <dbReference type="EMBL" id="EKU10266.1"/>
    </source>
</evidence>
<dbReference type="Pfam" id="PF00005">
    <property type="entry name" value="ABC_tran"/>
    <property type="match status" value="1"/>
</dbReference>
<comment type="similarity">
    <text evidence="1">Belongs to the ABC transporter superfamily.</text>
</comment>
<dbReference type="Proteomes" id="UP000011939">
    <property type="component" value="Unassembled WGS sequence"/>
</dbReference>
<sequence>MILSVQNICKTYLDYESNFKRFASWFSKNKEEKNVKTVLKDVSFDVGAGEVVGLIGQNGAGKSTLLKIISHTLKPSSGRVTSSAKISSILELGMGFHGDLTGRQNAYQSCSLMGYSKEQIDEIIAYIEDFAEIGEYFDYPVRIYSSGMQMRLAFSVVTANRPDILIIDEALSVGDVYFQHKSFDKIKEFKSLGTTLIIVSHDSGAIKSICDRVILLEKGQILKDGEPEAVLDYYNALISKKQDVQISQVALENGKIATISGNKKACIKNVEILDAAGKKIQNLEVGKKIKLKVTVQANENLPSLVLGYQIKNRFSQVVYGTNTYHLKQALKNLKKGEEYDFSFEFDANLGVGSFSVTLALHDNDNHLQNNYEWRDNAIIFNVVNFSKPDFVGLAYLEPSLEVKRING</sequence>
<dbReference type="RefSeq" id="WP_009496890.1">
    <property type="nucleotide sequence ID" value="NZ_AMZQ01000016.1"/>
</dbReference>
<dbReference type="Gene3D" id="3.40.50.300">
    <property type="entry name" value="P-loop containing nucleotide triphosphate hydrolases"/>
    <property type="match status" value="1"/>
</dbReference>
<reference evidence="6 7" key="1">
    <citation type="journal article" date="2013" name="Genome Announc.">
        <title>Genome Sequence of Campylobacter showae UNSWCD, Isolated from a Patient with Crohn's Disease.</title>
        <authorList>
            <person name="Tay A.P."/>
            <person name="Kaakoush N.O."/>
            <person name="Deshpande N.P."/>
            <person name="Chen Z."/>
            <person name="Mitchell H."/>
            <person name="Wilkins M.R."/>
        </authorList>
    </citation>
    <scope>NUCLEOTIDE SEQUENCE [LARGE SCALE GENOMIC DNA]</scope>
    <source>
        <strain evidence="6 7">CSUNSWCD</strain>
    </source>
</reference>